<accession>A0ABN8YK48</accession>
<feature type="non-terminal residue" evidence="2">
    <location>
        <position position="1"/>
    </location>
</feature>
<keyword evidence="3" id="KW-1185">Reference proteome</keyword>
<proteinExistence type="predicted"/>
<gene>
    <name evidence="2" type="ORF">MRATA1EN1_LOCUS10806</name>
</gene>
<sequence length="168" mass="16979">PPSVGRHSTPLHAASGGLRKCLRLAPGGLPPPLTKGLHASFLAHLQALGTVDVETSLGLGAEIRCRAPLCQQPPVRPQPGPSLVPATASLPQGPGCSRASGVNRPAEGGLRAGPVLQPSAHRPPRRPPLGVACSSGSPACIKPTSTTAPEPWETAARGPGRSRGQLLG</sequence>
<dbReference type="Proteomes" id="UP001176941">
    <property type="component" value="Chromosome 20"/>
</dbReference>
<evidence type="ECO:0000313" key="2">
    <source>
        <dbReference type="EMBL" id="CAI9161844.1"/>
    </source>
</evidence>
<feature type="region of interest" description="Disordered" evidence="1">
    <location>
        <begin position="74"/>
        <end position="168"/>
    </location>
</feature>
<dbReference type="EMBL" id="OX459956">
    <property type="protein sequence ID" value="CAI9161844.1"/>
    <property type="molecule type" value="Genomic_DNA"/>
</dbReference>
<organism evidence="2 3">
    <name type="scientific">Rangifer tarandus platyrhynchus</name>
    <name type="common">Svalbard reindeer</name>
    <dbReference type="NCBI Taxonomy" id="3082113"/>
    <lineage>
        <taxon>Eukaryota</taxon>
        <taxon>Metazoa</taxon>
        <taxon>Chordata</taxon>
        <taxon>Craniata</taxon>
        <taxon>Vertebrata</taxon>
        <taxon>Euteleostomi</taxon>
        <taxon>Mammalia</taxon>
        <taxon>Eutheria</taxon>
        <taxon>Laurasiatheria</taxon>
        <taxon>Artiodactyla</taxon>
        <taxon>Ruminantia</taxon>
        <taxon>Pecora</taxon>
        <taxon>Cervidae</taxon>
        <taxon>Odocoileinae</taxon>
        <taxon>Rangifer</taxon>
    </lineage>
</organism>
<protein>
    <submittedName>
        <fullName evidence="2">Uncharacterized protein</fullName>
    </submittedName>
</protein>
<evidence type="ECO:0000256" key="1">
    <source>
        <dbReference type="SAM" id="MobiDB-lite"/>
    </source>
</evidence>
<name>A0ABN8YK48_RANTA</name>
<reference evidence="2" key="1">
    <citation type="submission" date="2023-04" db="EMBL/GenBank/DDBJ databases">
        <authorList>
            <consortium name="ELIXIR-Norway"/>
        </authorList>
    </citation>
    <scope>NUCLEOTIDE SEQUENCE [LARGE SCALE GENOMIC DNA]</scope>
</reference>
<evidence type="ECO:0000313" key="3">
    <source>
        <dbReference type="Proteomes" id="UP001176941"/>
    </source>
</evidence>